<dbReference type="InterPro" id="IPR058626">
    <property type="entry name" value="MdtA-like_b-barrel"/>
</dbReference>
<feature type="domain" description="Multidrug resistance protein MdtA-like alpha-helical hairpin" evidence="5">
    <location>
        <begin position="110"/>
        <end position="178"/>
    </location>
</feature>
<sequence length="396" mass="41078">MRTQSLRPQQLAVVASLALLALSACSEKSGAQGGPGGGAPKPAVSVTTVHSAAVPVVTELPGRTSPYLEAEIRPQVTGILQKRLFKEGSTVKAGAPLYQIDPATYRAAVESAKAALARAEATLGNARLTARRYTRLAKVEAISAQTNEDAQAALKQAEADVAAAKAKLNETRINLDYTHINAPISGHIGRSSVTPGALLTANQASALATISQLDPIYVDLSQSTTELRALRLRIASGKVKANTATVPVSLVFEDGSEYAHAGKLAFSEVTVNKSTGSVTLRAEFPNPDGELLPGMFVRARLQQGEAVDAFLVPHEAVVRDARGQPQVMIVDADSKVAVRPITAERSVGDAWVVTDGLKSGDRVIVAGLQKVRPGAVVNAQPADAEAPAAGAAAGAK</sequence>
<dbReference type="FunFam" id="2.40.420.20:FF:000001">
    <property type="entry name" value="Efflux RND transporter periplasmic adaptor subunit"/>
    <property type="match status" value="1"/>
</dbReference>
<evidence type="ECO:0000256" key="4">
    <source>
        <dbReference type="SAM" id="SignalP"/>
    </source>
</evidence>
<dbReference type="KEGG" id="azq:G3580_15030"/>
<keyword evidence="3" id="KW-0175">Coiled coil</keyword>
<dbReference type="AlphaFoldDB" id="A0A6C1B5S6"/>
<comment type="subcellular location">
    <subcellularLocation>
        <location evidence="1">Cell envelope</location>
    </subcellularLocation>
</comment>
<dbReference type="PROSITE" id="PS51257">
    <property type="entry name" value="PROKAR_LIPOPROTEIN"/>
    <property type="match status" value="1"/>
</dbReference>
<evidence type="ECO:0000313" key="10">
    <source>
        <dbReference type="Proteomes" id="UP000501991"/>
    </source>
</evidence>
<feature type="domain" description="Multidrug resistance protein MdtA-like beta-barrel" evidence="7">
    <location>
        <begin position="215"/>
        <end position="304"/>
    </location>
</feature>
<dbReference type="EMBL" id="CP048836">
    <property type="protein sequence ID" value="QID18817.1"/>
    <property type="molecule type" value="Genomic_DNA"/>
</dbReference>
<feature type="chain" id="PRO_5025687776" evidence="4">
    <location>
        <begin position="32"/>
        <end position="396"/>
    </location>
</feature>
<dbReference type="Gene3D" id="2.40.420.20">
    <property type="match status" value="1"/>
</dbReference>
<reference evidence="9 10" key="1">
    <citation type="submission" date="2020-02" db="EMBL/GenBank/DDBJ databases">
        <title>Nitrogenibacter mangrovi gen. nov., sp. nov. isolated from mangrove sediment, a denitrifying betaproteobacterium.</title>
        <authorList>
            <person name="Liao H."/>
            <person name="Tian Y."/>
        </authorList>
    </citation>
    <scope>NUCLEOTIDE SEQUENCE [LARGE SCALE GENOMIC DNA]</scope>
    <source>
        <strain evidence="9 10">M9-3-2</strain>
    </source>
</reference>
<dbReference type="RefSeq" id="WP_173766844.1">
    <property type="nucleotide sequence ID" value="NZ_CP048836.1"/>
</dbReference>
<keyword evidence="4" id="KW-0732">Signal</keyword>
<dbReference type="NCBIfam" id="TIGR01730">
    <property type="entry name" value="RND_mfp"/>
    <property type="match status" value="1"/>
</dbReference>
<dbReference type="GO" id="GO:0005886">
    <property type="term" value="C:plasma membrane"/>
    <property type="evidence" value="ECO:0007669"/>
    <property type="project" value="UniProtKB-SubCell"/>
</dbReference>
<feature type="domain" description="Multidrug resistance protein MdtA-like barrel-sandwich hybrid" evidence="6">
    <location>
        <begin position="70"/>
        <end position="210"/>
    </location>
</feature>
<evidence type="ECO:0000313" key="9">
    <source>
        <dbReference type="EMBL" id="QID18817.1"/>
    </source>
</evidence>
<dbReference type="InterPro" id="IPR058624">
    <property type="entry name" value="MdtA-like_HH"/>
</dbReference>
<dbReference type="Proteomes" id="UP000501991">
    <property type="component" value="Chromosome"/>
</dbReference>
<name>A0A6C1B5S6_9RHOO</name>
<dbReference type="PANTHER" id="PTHR30158:SF3">
    <property type="entry name" value="MULTIDRUG EFFLUX PUMP SUBUNIT ACRA-RELATED"/>
    <property type="match status" value="1"/>
</dbReference>
<keyword evidence="10" id="KW-1185">Reference proteome</keyword>
<dbReference type="Gene3D" id="2.40.30.170">
    <property type="match status" value="1"/>
</dbReference>
<dbReference type="InterPro" id="IPR006143">
    <property type="entry name" value="RND_pump_MFP"/>
</dbReference>
<dbReference type="Pfam" id="PF25876">
    <property type="entry name" value="HH_MFP_RND"/>
    <property type="match status" value="1"/>
</dbReference>
<accession>A0A6C1B5S6</accession>
<evidence type="ECO:0000259" key="7">
    <source>
        <dbReference type="Pfam" id="PF25944"/>
    </source>
</evidence>
<feature type="coiled-coil region" evidence="3">
    <location>
        <begin position="109"/>
        <end position="174"/>
    </location>
</feature>
<evidence type="ECO:0000259" key="8">
    <source>
        <dbReference type="Pfam" id="PF25967"/>
    </source>
</evidence>
<dbReference type="Pfam" id="PF25967">
    <property type="entry name" value="RND-MFP_C"/>
    <property type="match status" value="1"/>
</dbReference>
<dbReference type="GO" id="GO:0046677">
    <property type="term" value="P:response to antibiotic"/>
    <property type="evidence" value="ECO:0007669"/>
    <property type="project" value="TreeGrafter"/>
</dbReference>
<dbReference type="GO" id="GO:0022857">
    <property type="term" value="F:transmembrane transporter activity"/>
    <property type="evidence" value="ECO:0007669"/>
    <property type="project" value="InterPro"/>
</dbReference>
<protein>
    <submittedName>
        <fullName evidence="9">Efflux RND transporter periplasmic adaptor subunit</fullName>
    </submittedName>
</protein>
<gene>
    <name evidence="9" type="ORF">G3580_15030</name>
</gene>
<comment type="similarity">
    <text evidence="2">Belongs to the membrane fusion protein (MFP) (TC 8.A.1) family.</text>
</comment>
<evidence type="ECO:0000259" key="5">
    <source>
        <dbReference type="Pfam" id="PF25876"/>
    </source>
</evidence>
<dbReference type="InterPro" id="IPR058625">
    <property type="entry name" value="MdtA-like_BSH"/>
</dbReference>
<dbReference type="Pfam" id="PF25944">
    <property type="entry name" value="Beta-barrel_RND"/>
    <property type="match status" value="1"/>
</dbReference>
<evidence type="ECO:0000256" key="3">
    <source>
        <dbReference type="SAM" id="Coils"/>
    </source>
</evidence>
<dbReference type="Gene3D" id="1.10.287.470">
    <property type="entry name" value="Helix hairpin bin"/>
    <property type="match status" value="1"/>
</dbReference>
<evidence type="ECO:0000259" key="6">
    <source>
        <dbReference type="Pfam" id="PF25917"/>
    </source>
</evidence>
<organism evidence="9 10">
    <name type="scientific">Nitrogeniibacter mangrovi</name>
    <dbReference type="NCBI Taxonomy" id="2016596"/>
    <lineage>
        <taxon>Bacteria</taxon>
        <taxon>Pseudomonadati</taxon>
        <taxon>Pseudomonadota</taxon>
        <taxon>Betaproteobacteria</taxon>
        <taxon>Rhodocyclales</taxon>
        <taxon>Zoogloeaceae</taxon>
        <taxon>Nitrogeniibacter</taxon>
    </lineage>
</organism>
<dbReference type="SUPFAM" id="SSF111369">
    <property type="entry name" value="HlyD-like secretion proteins"/>
    <property type="match status" value="1"/>
</dbReference>
<dbReference type="Pfam" id="PF25917">
    <property type="entry name" value="BSH_RND"/>
    <property type="match status" value="1"/>
</dbReference>
<evidence type="ECO:0000256" key="1">
    <source>
        <dbReference type="ARBA" id="ARBA00004196"/>
    </source>
</evidence>
<evidence type="ECO:0000256" key="2">
    <source>
        <dbReference type="ARBA" id="ARBA00009477"/>
    </source>
</evidence>
<proteinExistence type="inferred from homology"/>
<dbReference type="InterPro" id="IPR058627">
    <property type="entry name" value="MdtA-like_C"/>
</dbReference>
<dbReference type="Gene3D" id="2.40.50.100">
    <property type="match status" value="1"/>
</dbReference>
<feature type="domain" description="Multidrug resistance protein MdtA-like C-terminal permuted SH3" evidence="8">
    <location>
        <begin position="308"/>
        <end position="370"/>
    </location>
</feature>
<dbReference type="PANTHER" id="PTHR30158">
    <property type="entry name" value="ACRA/E-RELATED COMPONENT OF DRUG EFFLUX TRANSPORTER"/>
    <property type="match status" value="1"/>
</dbReference>
<feature type="signal peptide" evidence="4">
    <location>
        <begin position="1"/>
        <end position="31"/>
    </location>
</feature>